<gene>
    <name evidence="2" type="ORF">HQ393_04575</name>
</gene>
<organism evidence="2 3">
    <name type="scientific">Chitinibacter bivalviorum</name>
    <dbReference type="NCBI Taxonomy" id="2739434"/>
    <lineage>
        <taxon>Bacteria</taxon>
        <taxon>Pseudomonadati</taxon>
        <taxon>Pseudomonadota</taxon>
        <taxon>Betaproteobacteria</taxon>
        <taxon>Neisseriales</taxon>
        <taxon>Chitinibacteraceae</taxon>
        <taxon>Chitinibacter</taxon>
    </lineage>
</organism>
<protein>
    <submittedName>
        <fullName evidence="2">Uncharacterized protein</fullName>
    </submittedName>
</protein>
<evidence type="ECO:0000313" key="2">
    <source>
        <dbReference type="EMBL" id="QLG87586.1"/>
    </source>
</evidence>
<dbReference type="EMBL" id="CP058627">
    <property type="protein sequence ID" value="QLG87586.1"/>
    <property type="molecule type" value="Genomic_DNA"/>
</dbReference>
<dbReference type="AlphaFoldDB" id="A0A7H9BH57"/>
<evidence type="ECO:0000256" key="1">
    <source>
        <dbReference type="SAM" id="MobiDB-lite"/>
    </source>
</evidence>
<evidence type="ECO:0000313" key="3">
    <source>
        <dbReference type="Proteomes" id="UP000509597"/>
    </source>
</evidence>
<dbReference type="RefSeq" id="WP_179357668.1">
    <property type="nucleotide sequence ID" value="NZ_CP058627.1"/>
</dbReference>
<keyword evidence="3" id="KW-1185">Reference proteome</keyword>
<reference evidence="2 3" key="1">
    <citation type="submission" date="2020-07" db="EMBL/GenBank/DDBJ databases">
        <title>Complete genome sequence of Chitinibacter sp. 2T18.</title>
        <authorList>
            <person name="Bae J.-W."/>
            <person name="Choi J.-W."/>
        </authorList>
    </citation>
    <scope>NUCLEOTIDE SEQUENCE [LARGE SCALE GENOMIC DNA]</scope>
    <source>
        <strain evidence="2 3">2T18</strain>
    </source>
</reference>
<sequence>MTQAKQHRAFIPACHVQYCLDAAVKRIWPTSEGARTISAQTMGRLTSTLLCLIGMNNKGRVRADQEFIAARLGKSDRSLRTDLRDLEALGLIETLKHYDKHFKKVRNTYVIAPVLLLWKKGQELARQASAALIETVGQTSTVARRMKKLHEKYQELNTKNLRQGKQSPQERIGAYLSRVEFSTDRKNPAVLTDSSSKKESNQISAQRAADIWGLVSAFGYKQAARMARLSVAQVIELARSIGKGPPGFTASRVSPNDGAGNSG</sequence>
<name>A0A7H9BH57_9NEIS</name>
<dbReference type="Proteomes" id="UP000509597">
    <property type="component" value="Chromosome"/>
</dbReference>
<dbReference type="Gene3D" id="1.10.10.10">
    <property type="entry name" value="Winged helix-like DNA-binding domain superfamily/Winged helix DNA-binding domain"/>
    <property type="match status" value="1"/>
</dbReference>
<proteinExistence type="predicted"/>
<dbReference type="KEGG" id="chiz:HQ393_04575"/>
<feature type="region of interest" description="Disordered" evidence="1">
    <location>
        <begin position="244"/>
        <end position="263"/>
    </location>
</feature>
<dbReference type="InterPro" id="IPR036388">
    <property type="entry name" value="WH-like_DNA-bd_sf"/>
</dbReference>
<accession>A0A7H9BH57</accession>